<dbReference type="OrthoDB" id="9773738at2"/>
<comment type="similarity">
    <text evidence="1">Belongs to the metallo-beta-lactamase superfamily.</text>
</comment>
<keyword evidence="4" id="KW-0862">Zinc</keyword>
<dbReference type="InterPro" id="IPR001279">
    <property type="entry name" value="Metallo-B-lactamas"/>
</dbReference>
<dbReference type="PANTHER" id="PTHR42978">
    <property type="entry name" value="QUORUM-QUENCHING LACTONASE YTNP-RELATED-RELATED"/>
    <property type="match status" value="1"/>
</dbReference>
<dbReference type="GO" id="GO:0046872">
    <property type="term" value="F:metal ion binding"/>
    <property type="evidence" value="ECO:0007669"/>
    <property type="project" value="UniProtKB-KW"/>
</dbReference>
<proteinExistence type="inferred from homology"/>
<evidence type="ECO:0000256" key="4">
    <source>
        <dbReference type="ARBA" id="ARBA00022833"/>
    </source>
</evidence>
<gene>
    <name evidence="6" type="ORF">BKE38_28700</name>
</gene>
<name>A0A1V2GVQ1_9PROT</name>
<accession>A0A1V2GVQ1</accession>
<dbReference type="Proteomes" id="UP000188879">
    <property type="component" value="Unassembled WGS sequence"/>
</dbReference>
<dbReference type="GO" id="GO:0016787">
    <property type="term" value="F:hydrolase activity"/>
    <property type="evidence" value="ECO:0007669"/>
    <property type="project" value="UniProtKB-KW"/>
</dbReference>
<evidence type="ECO:0000313" key="7">
    <source>
        <dbReference type="Proteomes" id="UP000188879"/>
    </source>
</evidence>
<organism evidence="6 7">
    <name type="scientific">Teichococcus deserti</name>
    <dbReference type="NCBI Taxonomy" id="1817963"/>
    <lineage>
        <taxon>Bacteria</taxon>
        <taxon>Pseudomonadati</taxon>
        <taxon>Pseudomonadota</taxon>
        <taxon>Alphaproteobacteria</taxon>
        <taxon>Acetobacterales</taxon>
        <taxon>Roseomonadaceae</taxon>
        <taxon>Roseomonas</taxon>
    </lineage>
</organism>
<evidence type="ECO:0000256" key="2">
    <source>
        <dbReference type="ARBA" id="ARBA00022723"/>
    </source>
</evidence>
<evidence type="ECO:0000259" key="5">
    <source>
        <dbReference type="SMART" id="SM00849"/>
    </source>
</evidence>
<dbReference type="Pfam" id="PF00753">
    <property type="entry name" value="Lactamase_B"/>
    <property type="match status" value="1"/>
</dbReference>
<evidence type="ECO:0000256" key="3">
    <source>
        <dbReference type="ARBA" id="ARBA00022801"/>
    </source>
</evidence>
<dbReference type="InterPro" id="IPR051013">
    <property type="entry name" value="MBL_superfamily_lactonases"/>
</dbReference>
<feature type="domain" description="Metallo-beta-lactamase" evidence="5">
    <location>
        <begin position="73"/>
        <end position="277"/>
    </location>
</feature>
<sequence>DAAPAAASSPGAASPQAPGFYRFRLGGRVVTLVNDGQGRRPKPTEGFVRNAEPAAVEKALRDAFLPVEHLDIPYTVTFLQGPGGLVLFDTGTGGQLGATAGNIPANMRAAGLAPEQVTTIVVTHFHADHISGLTDAEGKPLFPNAEVVVPEAEWAYWTDEGIASRAPEAMRGAFAGVRRRFGPYQSRLRRIAPDAEVAPGIKAVATHGHTPGHSSYLLSDGSDQVMLLGDVTNRPELNLANPGWHLVFDMDAAMAEATRRRVFDQVATDRIRCIGYHFPFPANGHVVKEGQGYRLVPAPWSSAV</sequence>
<dbReference type="AlphaFoldDB" id="A0A1V2GVQ1"/>
<keyword evidence="7" id="KW-1185">Reference proteome</keyword>
<evidence type="ECO:0000313" key="6">
    <source>
        <dbReference type="EMBL" id="ONG43769.1"/>
    </source>
</evidence>
<dbReference type="SUPFAM" id="SSF56281">
    <property type="entry name" value="Metallo-hydrolase/oxidoreductase"/>
    <property type="match status" value="1"/>
</dbReference>
<keyword evidence="2" id="KW-0479">Metal-binding</keyword>
<dbReference type="RefSeq" id="WP_076960595.1">
    <property type="nucleotide sequence ID" value="NZ_MLCO01000465.1"/>
</dbReference>
<evidence type="ECO:0000256" key="1">
    <source>
        <dbReference type="ARBA" id="ARBA00007749"/>
    </source>
</evidence>
<dbReference type="CDD" id="cd07720">
    <property type="entry name" value="OPHC2-like_MBL-fold"/>
    <property type="match status" value="1"/>
</dbReference>
<keyword evidence="3 6" id="KW-0378">Hydrolase</keyword>
<dbReference type="SMART" id="SM00849">
    <property type="entry name" value="Lactamase_B"/>
    <property type="match status" value="1"/>
</dbReference>
<dbReference type="EMBL" id="MLCO01000465">
    <property type="protein sequence ID" value="ONG43769.1"/>
    <property type="molecule type" value="Genomic_DNA"/>
</dbReference>
<comment type="caution">
    <text evidence="6">The sequence shown here is derived from an EMBL/GenBank/DDBJ whole genome shotgun (WGS) entry which is preliminary data.</text>
</comment>
<dbReference type="PANTHER" id="PTHR42978:SF6">
    <property type="entry name" value="QUORUM-QUENCHING LACTONASE YTNP-RELATED"/>
    <property type="match status" value="1"/>
</dbReference>
<protein>
    <submittedName>
        <fullName evidence="6">MBL fold metallo-hydrolase</fullName>
    </submittedName>
</protein>
<feature type="non-terminal residue" evidence="6">
    <location>
        <position position="1"/>
    </location>
</feature>
<dbReference type="InterPro" id="IPR036866">
    <property type="entry name" value="RibonucZ/Hydroxyglut_hydro"/>
</dbReference>
<reference evidence="6 7" key="1">
    <citation type="submission" date="2016-10" db="EMBL/GenBank/DDBJ databases">
        <title>Draft Genome sequence of Roseomonas sp. strain M3.</title>
        <authorList>
            <person name="Subhash Y."/>
            <person name="Lee S."/>
        </authorList>
    </citation>
    <scope>NUCLEOTIDE SEQUENCE [LARGE SCALE GENOMIC DNA]</scope>
    <source>
        <strain evidence="6 7">M3</strain>
    </source>
</reference>
<dbReference type="Gene3D" id="3.60.15.10">
    <property type="entry name" value="Ribonuclease Z/Hydroxyacylglutathione hydrolase-like"/>
    <property type="match status" value="1"/>
</dbReference>